<comment type="subunit">
    <text evidence="8">Heterotetramer composed of ParC and ParE.</text>
</comment>
<dbReference type="GO" id="GO:0003677">
    <property type="term" value="F:DNA binding"/>
    <property type="evidence" value="ECO:0007669"/>
    <property type="project" value="UniProtKB-UniRule"/>
</dbReference>
<comment type="subunit">
    <text evidence="9">Heterotetramer, composed of two GyrA and two GyrB chains. In the heterotetramer, GyrA contains the active site tyrosine that forms a transient covalent intermediate with DNA, while GyrB binds cofactors and catalyzes ATP hydrolysis.</text>
</comment>
<evidence type="ECO:0000313" key="12">
    <source>
        <dbReference type="EMBL" id="CCV65027.1"/>
    </source>
</evidence>
<dbReference type="InterPro" id="IPR013760">
    <property type="entry name" value="Topo_IIA-like_dom_sf"/>
</dbReference>
<dbReference type="Gene3D" id="1.10.268.10">
    <property type="entry name" value="Topoisomerase, domain 3"/>
    <property type="match status" value="1"/>
</dbReference>
<dbReference type="FunFam" id="2.120.10.90:FF:000005">
    <property type="entry name" value="DNA topoisomerase 4 subunit A"/>
    <property type="match status" value="1"/>
</dbReference>
<feature type="domain" description="Topo IIA-type catalytic" evidence="11">
    <location>
        <begin position="50"/>
        <end position="515"/>
    </location>
</feature>
<dbReference type="PROSITE" id="PS52040">
    <property type="entry name" value="TOPO_IIA"/>
    <property type="match status" value="1"/>
</dbReference>
<evidence type="ECO:0000256" key="3">
    <source>
        <dbReference type="ARBA" id="ARBA00022741"/>
    </source>
</evidence>
<dbReference type="HOGENOM" id="CLU_002977_6_1_14"/>
<dbReference type="NCBIfam" id="TIGR01063">
    <property type="entry name" value="gyrA"/>
    <property type="match status" value="1"/>
</dbReference>
<dbReference type="GO" id="GO:0006265">
    <property type="term" value="P:DNA topological change"/>
    <property type="evidence" value="ECO:0007669"/>
    <property type="project" value="UniProtKB-UniRule"/>
</dbReference>
<dbReference type="FunFam" id="1.10.268.10:FF:000001">
    <property type="entry name" value="DNA gyrase subunit A"/>
    <property type="match status" value="1"/>
</dbReference>
<dbReference type="Gene3D" id="3.30.1360.40">
    <property type="match status" value="1"/>
</dbReference>
<dbReference type="RefSeq" id="WP_026661151.1">
    <property type="nucleotide sequence ID" value="NC_022549.1"/>
</dbReference>
<comment type="miscellaneous">
    <text evidence="9">Few gyrases are as efficient as E.coli at forming negative supercoils. Not all organisms have 2 type II topoisomerases; in organisms with a single type II topoisomerase this enzyme also has to decatenate newly replicated chromosomes.</text>
</comment>
<dbReference type="Pfam" id="PF03989">
    <property type="entry name" value="DNA_gyraseA_C"/>
    <property type="match status" value="6"/>
</dbReference>
<comment type="catalytic activity">
    <reaction evidence="1 9 10">
        <text>ATP-dependent breakage, passage and rejoining of double-stranded DNA.</text>
        <dbReference type="EC" id="5.6.2.2"/>
    </reaction>
</comment>
<gene>
    <name evidence="9 12" type="primary">gyrA</name>
    <name evidence="12" type="ORF">BN85300060</name>
</gene>
<dbReference type="InterPro" id="IPR002205">
    <property type="entry name" value="Topo_IIA_dom_A"/>
</dbReference>
<dbReference type="Pfam" id="PF00521">
    <property type="entry name" value="DNA_topoisoIV"/>
    <property type="match status" value="1"/>
</dbReference>
<evidence type="ECO:0000259" key="11">
    <source>
        <dbReference type="PROSITE" id="PS52040"/>
    </source>
</evidence>
<dbReference type="InterPro" id="IPR006691">
    <property type="entry name" value="GyrA/parC_rep"/>
</dbReference>
<dbReference type="Proteomes" id="UP000032737">
    <property type="component" value="Chromosome"/>
</dbReference>
<dbReference type="SUPFAM" id="SSF101904">
    <property type="entry name" value="GyrA/ParC C-terminal domain-like"/>
    <property type="match status" value="1"/>
</dbReference>
<evidence type="ECO:0000256" key="7">
    <source>
        <dbReference type="ARBA" id="ARBA00023235"/>
    </source>
</evidence>
<dbReference type="GO" id="GO:0005694">
    <property type="term" value="C:chromosome"/>
    <property type="evidence" value="ECO:0007669"/>
    <property type="project" value="InterPro"/>
</dbReference>
<evidence type="ECO:0000256" key="8">
    <source>
        <dbReference type="ARBA" id="ARBA00063644"/>
    </source>
</evidence>
<comment type="similarity">
    <text evidence="2 9">Belongs to the type II topoisomerase GyrA/ParC subunit family.</text>
</comment>
<proteinExistence type="inferred from homology"/>
<dbReference type="OrthoDB" id="9806486at2"/>
<dbReference type="PANTHER" id="PTHR43493">
    <property type="entry name" value="DNA GYRASE/TOPOISOMERASE SUBUNIT A"/>
    <property type="match status" value="1"/>
</dbReference>
<keyword evidence="4 9" id="KW-0067">ATP-binding</keyword>
<evidence type="ECO:0000256" key="5">
    <source>
        <dbReference type="ARBA" id="ARBA00023029"/>
    </source>
</evidence>
<dbReference type="GO" id="GO:0005524">
    <property type="term" value="F:ATP binding"/>
    <property type="evidence" value="ECO:0007669"/>
    <property type="project" value="UniProtKB-UniRule"/>
</dbReference>
<evidence type="ECO:0000256" key="1">
    <source>
        <dbReference type="ARBA" id="ARBA00000185"/>
    </source>
</evidence>
<dbReference type="GO" id="GO:0009330">
    <property type="term" value="C:DNA topoisomerase type II (double strand cut, ATP-hydrolyzing) complex"/>
    <property type="evidence" value="ECO:0007669"/>
    <property type="project" value="TreeGrafter"/>
</dbReference>
<dbReference type="Gene3D" id="2.120.10.90">
    <property type="entry name" value="DNA gyrase/topoisomerase IV, subunit A, C-terminal"/>
    <property type="match status" value="1"/>
</dbReference>
<dbReference type="SUPFAM" id="SSF56719">
    <property type="entry name" value="Type II DNA topoisomerase"/>
    <property type="match status" value="1"/>
</dbReference>
<keyword evidence="9" id="KW-0963">Cytoplasm</keyword>
<dbReference type="FunFam" id="3.30.1360.40:FF:000002">
    <property type="entry name" value="DNA gyrase subunit A"/>
    <property type="match status" value="1"/>
</dbReference>
<dbReference type="KEGG" id="abra:BN85300060"/>
<dbReference type="NCBIfam" id="NF004043">
    <property type="entry name" value="PRK05560.1"/>
    <property type="match status" value="1"/>
</dbReference>
<comment type="function">
    <text evidence="9">A type II topoisomerase that negatively supercoils closed circular double-stranded (ds) DNA in an ATP-dependent manner to modulate DNA topology and maintain chromosomes in an underwound state. Negative supercoiling favors strand separation, and DNA replication, transcription, recombination and repair, all of which involve strand separation. Also able to catalyze the interconversion of other topological isomers of dsDNA rings, including catenanes and knotted rings. Type II topoisomerases break and join 2 DNA strands simultaneously in an ATP-dependent manner.</text>
</comment>
<dbReference type="HAMAP" id="MF_01897">
    <property type="entry name" value="GyrA"/>
    <property type="match status" value="1"/>
</dbReference>
<evidence type="ECO:0000256" key="2">
    <source>
        <dbReference type="ARBA" id="ARBA00008263"/>
    </source>
</evidence>
<dbReference type="EMBL" id="FO681348">
    <property type="protein sequence ID" value="CCV65027.1"/>
    <property type="molecule type" value="Genomic_DNA"/>
</dbReference>
<dbReference type="InterPro" id="IPR005743">
    <property type="entry name" value="GyrA"/>
</dbReference>
<dbReference type="AlphaFoldDB" id="U4KLW6"/>
<dbReference type="PANTHER" id="PTHR43493:SF5">
    <property type="entry name" value="DNA GYRASE SUBUNIT A, CHLOROPLASTIC_MITOCHONDRIAL"/>
    <property type="match status" value="1"/>
</dbReference>
<keyword evidence="5 9" id="KW-0799">Topoisomerase</keyword>
<reference evidence="12 13" key="1">
    <citation type="journal article" date="2013" name="J. Mol. Microbiol. Biotechnol.">
        <title>Analysis of the Complete Genomes of Acholeplasma brassicae , A. palmae and A. laidlawii and Their Comparison to the Obligate Parasites from ' Candidatus Phytoplasma'.</title>
        <authorList>
            <person name="Kube M."/>
            <person name="Siewert C."/>
            <person name="Migdoll A.M."/>
            <person name="Duduk B."/>
            <person name="Holz S."/>
            <person name="Rabus R."/>
            <person name="Seemuller E."/>
            <person name="Mitrovic J."/>
            <person name="Muller I."/>
            <person name="Buttner C."/>
            <person name="Reinhardt R."/>
        </authorList>
    </citation>
    <scope>NUCLEOTIDE SEQUENCE [LARGE SCALE GENOMIC DNA]</scope>
    <source>
        <strain evidence="13">0502</strain>
    </source>
</reference>
<evidence type="ECO:0000256" key="10">
    <source>
        <dbReference type="PROSITE-ProRule" id="PRU01384"/>
    </source>
</evidence>
<sequence length="856" mass="96353">MEDNKDIDVILPDIENSDYIHGKIKEINIATEMKTSFLNYAMSVIVSRALPDIRDGLKPVQRRIVYGMNELGNTADKAHKKSARIVGDVMGKYHPHGDSSIYEAMVRMAQPFSYRYPLVDGHGNFGSVDGDGAAAMRYTEARMSKIAMELIRDIEKETIDFGDNYDGSEQEPLVLPARYPNLLVNGATGIAVGMATNIPPHNLNEVIDGIMALMNNPEISIDELMNYIKGPDFPTGGQILGMNGLKQAYHTGNGSIVLRAETQIVEHKNGKTSLIVTEIPYQVNKTKLIERIAEVAKEKIVDGITDLRDESSRKGMRIVIELRRDVNPHVMLNNLFKYTQLQSSFGINMIALVDNQPKTITLKDALYYYLKHQVEVIQRRTIYDLRKAEERKHILDGLVIALENIDAVIELIKKSPNAEEARANLMSTYFLSEIQARAILDMRLQRLTGMEIEKIREENNDLTIKITDYKDIIASDERKNDIIRTELLEIKERFGDRRMSVMNLKTEISIDNEDLIPVEDVIITVTHNGYIKRMSVDEYKAQNRGGVGVTSIKMHDDDFVEHIQMTSTHDYHLFFTNTGRVYKIKGYEIPEGTRQSKGLPIVNILPFEKGETLVTFTCIKDFQDEHKFLFFTTKKGIVKRTMVNEYQNIRTNGIIALGLKENDEVISVKVTDGKSHIILGATNGKAIRFDENDARSMGRTASGVRGMSLGDDDEIIGMTSIHDDNEEILVVTENGYGKRSYASEYRLQTRGGKGVKALNVTDKNGKLKGLKSVDEDMDVIIVSDKGMVIRLHVLQISQTKRATQGVRLINLKGDQTVVTLAAVPHEDDLIEEITEERITDSKDVTPEVVSENPTEV</sequence>
<accession>U4KLW6</accession>
<keyword evidence="3 9" id="KW-0547">Nucleotide-binding</keyword>
<keyword evidence="7 9" id="KW-0413">Isomerase</keyword>
<organism evidence="12 13">
    <name type="scientific">Acholeplasma brassicae</name>
    <dbReference type="NCBI Taxonomy" id="61635"/>
    <lineage>
        <taxon>Bacteria</taxon>
        <taxon>Bacillati</taxon>
        <taxon>Mycoplasmatota</taxon>
        <taxon>Mollicutes</taxon>
        <taxon>Acholeplasmatales</taxon>
        <taxon>Acholeplasmataceae</taxon>
        <taxon>Acholeplasma</taxon>
    </lineage>
</organism>
<dbReference type="InterPro" id="IPR013758">
    <property type="entry name" value="Topo_IIA_A/C_ab"/>
</dbReference>
<dbReference type="GO" id="GO:0034335">
    <property type="term" value="F:DNA negative supercoiling activity"/>
    <property type="evidence" value="ECO:0007669"/>
    <property type="project" value="UniProtKB-ARBA"/>
</dbReference>
<dbReference type="InterPro" id="IPR050220">
    <property type="entry name" value="Type_II_DNA_Topoisomerases"/>
</dbReference>
<dbReference type="SMART" id="SM00434">
    <property type="entry name" value="TOP4c"/>
    <property type="match status" value="1"/>
</dbReference>
<dbReference type="GO" id="GO:0005737">
    <property type="term" value="C:cytoplasm"/>
    <property type="evidence" value="ECO:0007669"/>
    <property type="project" value="UniProtKB-SubCell"/>
</dbReference>
<name>U4KLW6_9MOLU</name>
<feature type="active site" description="O-(5'-phospho-DNA)-tyrosine intermediate" evidence="9 10">
    <location>
        <position position="138"/>
    </location>
</feature>
<feature type="short sequence motif" description="GyrA-box" evidence="9">
    <location>
        <begin position="542"/>
        <end position="548"/>
    </location>
</feature>
<evidence type="ECO:0000256" key="4">
    <source>
        <dbReference type="ARBA" id="ARBA00022840"/>
    </source>
</evidence>
<evidence type="ECO:0000256" key="6">
    <source>
        <dbReference type="ARBA" id="ARBA00023125"/>
    </source>
</evidence>
<dbReference type="GO" id="GO:0006261">
    <property type="term" value="P:DNA-templated DNA replication"/>
    <property type="evidence" value="ECO:0007669"/>
    <property type="project" value="UniProtKB-UniRule"/>
</dbReference>
<evidence type="ECO:0000313" key="13">
    <source>
        <dbReference type="Proteomes" id="UP000032737"/>
    </source>
</evidence>
<dbReference type="NCBIfam" id="NF004044">
    <property type="entry name" value="PRK05561.1"/>
    <property type="match status" value="1"/>
</dbReference>
<dbReference type="InterPro" id="IPR013757">
    <property type="entry name" value="Topo_IIA_A_a_sf"/>
</dbReference>
<keyword evidence="13" id="KW-1185">Reference proteome</keyword>
<dbReference type="FunFam" id="3.90.199.10:FF:000001">
    <property type="entry name" value="DNA gyrase subunit A"/>
    <property type="match status" value="1"/>
</dbReference>
<dbReference type="CDD" id="cd00187">
    <property type="entry name" value="TOP4c"/>
    <property type="match status" value="1"/>
</dbReference>
<evidence type="ECO:0000256" key="9">
    <source>
        <dbReference type="HAMAP-Rule" id="MF_01897"/>
    </source>
</evidence>
<dbReference type="STRING" id="61635.BN85300060"/>
<dbReference type="Gene3D" id="3.90.199.10">
    <property type="entry name" value="Topoisomerase II, domain 5"/>
    <property type="match status" value="1"/>
</dbReference>
<keyword evidence="6 9" id="KW-0238">DNA-binding</keyword>
<dbReference type="EC" id="5.6.2.2" evidence="9"/>
<dbReference type="InterPro" id="IPR035516">
    <property type="entry name" value="Gyrase/topoIV_suA_C"/>
</dbReference>
<protein>
    <recommendedName>
        <fullName evidence="9">DNA gyrase subunit A</fullName>
        <ecNumber evidence="9">5.6.2.2</ecNumber>
    </recommendedName>
</protein>
<comment type="subcellular location">
    <subcellularLocation>
        <location evidence="9">Cytoplasm</location>
    </subcellularLocation>
</comment>